<dbReference type="KEGG" id="echi:FKX85_05600"/>
<dbReference type="EMBL" id="CP041253">
    <property type="protein sequence ID" value="QDH78532.1"/>
    <property type="molecule type" value="Genomic_DNA"/>
</dbReference>
<dbReference type="Pfam" id="PF07617">
    <property type="entry name" value="DUF1579"/>
    <property type="match status" value="1"/>
</dbReference>
<name>A0A514CFD8_9BACT</name>
<evidence type="ECO:0000313" key="2">
    <source>
        <dbReference type="EMBL" id="QDH78532.1"/>
    </source>
</evidence>
<sequence>MKELLCIISMIPALASGPGLAQSSADEAMSQLSFLEGKWQGPATVTTGSNQATEISQHENVEFRLSGKALIIEGKGYQADSIAFNALAIVTFDEHSQAYNMRSWLANGMSTEAYFTLKGERHIEWGFDMANGGALKYTIQLDEQGRWQENGQYSPNGSQWYPSFEMQLTKK</sequence>
<evidence type="ECO:0000256" key="1">
    <source>
        <dbReference type="SAM" id="SignalP"/>
    </source>
</evidence>
<keyword evidence="3" id="KW-1185">Reference proteome</keyword>
<accession>A0A514CFD8</accession>
<proteinExistence type="predicted"/>
<dbReference type="AlphaFoldDB" id="A0A514CFD8"/>
<reference evidence="2 3" key="1">
    <citation type="submission" date="2019-06" db="EMBL/GenBank/DDBJ databases">
        <title>Echinicola alkalisoli sp. nov. isolated from saline soil.</title>
        <authorList>
            <person name="Sun J.-Q."/>
            <person name="Xu L."/>
        </authorList>
    </citation>
    <scope>NUCLEOTIDE SEQUENCE [LARGE SCALE GENOMIC DNA]</scope>
    <source>
        <strain evidence="2 3">LN3S3</strain>
    </source>
</reference>
<evidence type="ECO:0000313" key="3">
    <source>
        <dbReference type="Proteomes" id="UP000316614"/>
    </source>
</evidence>
<dbReference type="RefSeq" id="WP_141613788.1">
    <property type="nucleotide sequence ID" value="NZ_CP041253.1"/>
</dbReference>
<dbReference type="Proteomes" id="UP000316614">
    <property type="component" value="Chromosome"/>
</dbReference>
<feature type="chain" id="PRO_5021779263" evidence="1">
    <location>
        <begin position="22"/>
        <end position="171"/>
    </location>
</feature>
<dbReference type="OrthoDB" id="1437459at2"/>
<feature type="signal peptide" evidence="1">
    <location>
        <begin position="1"/>
        <end position="21"/>
    </location>
</feature>
<organism evidence="2 3">
    <name type="scientific">Echinicola soli</name>
    <dbReference type="NCBI Taxonomy" id="2591634"/>
    <lineage>
        <taxon>Bacteria</taxon>
        <taxon>Pseudomonadati</taxon>
        <taxon>Bacteroidota</taxon>
        <taxon>Cytophagia</taxon>
        <taxon>Cytophagales</taxon>
        <taxon>Cyclobacteriaceae</taxon>
        <taxon>Echinicola</taxon>
    </lineage>
</organism>
<dbReference type="InterPro" id="IPR011473">
    <property type="entry name" value="DUF1579"/>
</dbReference>
<gene>
    <name evidence="2" type="ORF">FKX85_05600</name>
</gene>
<keyword evidence="1" id="KW-0732">Signal</keyword>
<protein>
    <submittedName>
        <fullName evidence="2">DUF1579 domain-containing protein</fullName>
    </submittedName>
</protein>